<evidence type="ECO:0000256" key="1">
    <source>
        <dbReference type="ARBA" id="ARBA00022658"/>
    </source>
</evidence>
<evidence type="ECO:0000313" key="4">
    <source>
        <dbReference type="Ensembl" id="ENSOKIP00005069364.1"/>
    </source>
</evidence>
<comment type="similarity">
    <text evidence="2">Belongs to the DOCK family.</text>
</comment>
<dbReference type="GO" id="GO:0005085">
    <property type="term" value="F:guanyl-nucleotide exchange factor activity"/>
    <property type="evidence" value="ECO:0007669"/>
    <property type="project" value="UniProtKB-KW"/>
</dbReference>
<dbReference type="InterPro" id="IPR043162">
    <property type="entry name" value="DOCK_C_lobe_C"/>
</dbReference>
<dbReference type="AlphaFoldDB" id="A0A8C7MP97"/>
<dbReference type="Ensembl" id="ENSOKIT00005073781.1">
    <property type="protein sequence ID" value="ENSOKIP00005069364.1"/>
    <property type="gene ID" value="ENSOKIG00005028855.1"/>
</dbReference>
<dbReference type="FunFam" id="1.20.58.740:FF:000001">
    <property type="entry name" value="dedicator of cytokinesis protein 9 isoform X1"/>
    <property type="match status" value="1"/>
</dbReference>
<name>A0A8C7MP97_ONCKI</name>
<protein>
    <submittedName>
        <fullName evidence="4">Dedicator of cytokinesis 10</fullName>
    </submittedName>
</protein>
<dbReference type="Pfam" id="PF20421">
    <property type="entry name" value="DHR-2_Lobe_C"/>
    <property type="match status" value="1"/>
</dbReference>
<dbReference type="InterPro" id="IPR027357">
    <property type="entry name" value="DOCKER_dom"/>
</dbReference>
<reference evidence="4" key="2">
    <citation type="submission" date="2025-09" db="UniProtKB">
        <authorList>
            <consortium name="Ensembl"/>
        </authorList>
    </citation>
    <scope>IDENTIFICATION</scope>
</reference>
<evidence type="ECO:0000256" key="2">
    <source>
        <dbReference type="PROSITE-ProRule" id="PRU00984"/>
    </source>
</evidence>
<dbReference type="InterPro" id="IPR046773">
    <property type="entry name" value="DOCKER_Lobe_C"/>
</dbReference>
<dbReference type="InterPro" id="IPR043161">
    <property type="entry name" value="DOCK_C_lobe_A"/>
</dbReference>
<dbReference type="InterPro" id="IPR026791">
    <property type="entry name" value="DOCK"/>
</dbReference>
<dbReference type="Gene3D" id="1.25.40.410">
    <property type="match status" value="1"/>
</dbReference>
<dbReference type="GO" id="GO:0007264">
    <property type="term" value="P:small GTPase-mediated signal transduction"/>
    <property type="evidence" value="ECO:0007669"/>
    <property type="project" value="InterPro"/>
</dbReference>
<keyword evidence="1" id="KW-0344">Guanine-nucleotide releasing factor</keyword>
<gene>
    <name evidence="4" type="primary">DOCK10</name>
</gene>
<dbReference type="Gene3D" id="1.20.58.740">
    <property type="match status" value="1"/>
</dbReference>
<reference evidence="4" key="1">
    <citation type="submission" date="2025-08" db="UniProtKB">
        <authorList>
            <consortium name="Ensembl"/>
        </authorList>
    </citation>
    <scope>IDENTIFICATION</scope>
</reference>
<keyword evidence="5" id="KW-1185">Reference proteome</keyword>
<dbReference type="Proteomes" id="UP000694557">
    <property type="component" value="Unassembled WGS sequence"/>
</dbReference>
<dbReference type="GO" id="GO:0060997">
    <property type="term" value="P:dendritic spine morphogenesis"/>
    <property type="evidence" value="ECO:0007669"/>
    <property type="project" value="TreeGrafter"/>
</dbReference>
<dbReference type="PANTHER" id="PTHR23317:SF71">
    <property type="entry name" value="DEDICATOR OF CYTOKINESIS PROTEIN 10"/>
    <property type="match status" value="1"/>
</dbReference>
<evidence type="ECO:0000313" key="5">
    <source>
        <dbReference type="Proteomes" id="UP000694557"/>
    </source>
</evidence>
<organism evidence="4 5">
    <name type="scientific">Oncorhynchus kisutch</name>
    <name type="common">Coho salmon</name>
    <name type="synonym">Salmo kisutch</name>
    <dbReference type="NCBI Taxonomy" id="8019"/>
    <lineage>
        <taxon>Eukaryota</taxon>
        <taxon>Metazoa</taxon>
        <taxon>Chordata</taxon>
        <taxon>Craniata</taxon>
        <taxon>Vertebrata</taxon>
        <taxon>Euteleostomi</taxon>
        <taxon>Actinopterygii</taxon>
        <taxon>Neopterygii</taxon>
        <taxon>Teleostei</taxon>
        <taxon>Protacanthopterygii</taxon>
        <taxon>Salmoniformes</taxon>
        <taxon>Salmonidae</taxon>
        <taxon>Salmoninae</taxon>
        <taxon>Oncorhynchus</taxon>
    </lineage>
</organism>
<accession>A0A8C7MP97</accession>
<evidence type="ECO:0000259" key="3">
    <source>
        <dbReference type="PROSITE" id="PS51651"/>
    </source>
</evidence>
<feature type="domain" description="DOCKER" evidence="3">
    <location>
        <begin position="245"/>
        <end position="667"/>
    </location>
</feature>
<dbReference type="Pfam" id="PF06920">
    <property type="entry name" value="DHR-2_Lobe_A"/>
    <property type="match status" value="1"/>
</dbReference>
<sequence>MLLLAVLVYHRPFPVLPSDGNIPEGDHLSPTDIEANLSTEVALIVLDVLGLFVHHHKKQLLQDEGQNLLMKKVFDTFLLFFQINQSTSTLRHVFAALRLFIQKFPSAFFQGKADLCGCLCYEILKCCNHRSSSTQTEASALLYFFMRKNFEFTKGKSIVRSHLQLIKAVSQLIADAGIGGSRFQQSLAIINNFANGDAPLKNTPFPAEVKDLTKRIRTVLMATSQMKEHEKDPEMLVDLQYSLANSYASTPELRRTWLESMAKIHDWVTGICYRLCDVMLCTVAIISTSFSMGWAAFLCISPNVKEEGAMKEDTGTQDTPYTEDTLVEQLELCVDYLWKSERHELIADINKPVIAVFEKRRDFKRLSELYYDIHRSYLKVTEVVNSEKRLFGRYYRVAFYGLGFFEEEESKEFIYKEPKLTGLSEISQRLLKLYSDKFGADNVKMIQDSNKVNPKDLDSKYAYIQVTYVVPYFDNKEQQEKKTDFERHHNINRFVFETPFTLTGKKHGDVEEQCKRRTILTTNSTFPYLKKRIQVVEQQSTEMNPIEVAIDEMSCKVSELNQLCAMAEVDMIRLQLKLQGSVSVKVNAGPMAYARAFLEEKNAKKYPDNQVKLLKEIFRQFAEACGQALDVNERLIKEDQLEYQEEMRAHYRDMLTELSTVMNEQVCGTAQKT</sequence>
<dbReference type="InterPro" id="IPR046769">
    <property type="entry name" value="DOCKER_Lobe_A"/>
</dbReference>
<dbReference type="GeneTree" id="ENSGT00940000157469"/>
<dbReference type="Pfam" id="PF20422">
    <property type="entry name" value="DHR-2_Lobe_B"/>
    <property type="match status" value="1"/>
</dbReference>
<dbReference type="GO" id="GO:0030334">
    <property type="term" value="P:regulation of cell migration"/>
    <property type="evidence" value="ECO:0007669"/>
    <property type="project" value="TreeGrafter"/>
</dbReference>
<dbReference type="PROSITE" id="PS51651">
    <property type="entry name" value="DOCKER"/>
    <property type="match status" value="1"/>
</dbReference>
<dbReference type="InterPro" id="IPR046770">
    <property type="entry name" value="DOCKER_Lobe_B"/>
</dbReference>
<dbReference type="PANTHER" id="PTHR23317">
    <property type="entry name" value="DEDICATOR OF CYTOKINESIS DOCK"/>
    <property type="match status" value="1"/>
</dbReference>
<proteinExistence type="inferred from homology"/>